<dbReference type="EMBL" id="BAAABU010000022">
    <property type="protein sequence ID" value="GAA0254617.1"/>
    <property type="molecule type" value="Genomic_DNA"/>
</dbReference>
<evidence type="ECO:0000256" key="1">
    <source>
        <dbReference type="SAM" id="MobiDB-lite"/>
    </source>
</evidence>
<gene>
    <name evidence="2" type="ORF">GCM10010492_64250</name>
</gene>
<protein>
    <recommendedName>
        <fullName evidence="4">AbiEi antitoxin C-terminal domain-containing protein</fullName>
    </recommendedName>
</protein>
<dbReference type="Proteomes" id="UP001500416">
    <property type="component" value="Unassembled WGS sequence"/>
</dbReference>
<evidence type="ECO:0008006" key="4">
    <source>
        <dbReference type="Google" id="ProtNLM"/>
    </source>
</evidence>
<sequence>MGELSTGPELSTVPDPVLATTGSPADPRLMDVIKTSDLKAAGMPRYKIDLRCRPGGPWQRVMPGVLLLGAAPPTRADRVRAALAYAGPEAVLTGVDALHAQGFPELPLPPRVHVLQPAGRRRSGDHHVLLERTTRLPRPVVEDGLPLAPPVRAVLDAARAEPHPARTHALLVAVLRSGVCTTRALLAELDAGSTRGTAAPRAVLHALSRPSTPTR</sequence>
<evidence type="ECO:0000313" key="3">
    <source>
        <dbReference type="Proteomes" id="UP001500416"/>
    </source>
</evidence>
<evidence type="ECO:0000313" key="2">
    <source>
        <dbReference type="EMBL" id="GAA0254617.1"/>
    </source>
</evidence>
<comment type="caution">
    <text evidence="2">The sequence shown here is derived from an EMBL/GenBank/DDBJ whole genome shotgun (WGS) entry which is preliminary data.</text>
</comment>
<organism evidence="2 3">
    <name type="scientific">Saccharothrix mutabilis subsp. mutabilis</name>
    <dbReference type="NCBI Taxonomy" id="66855"/>
    <lineage>
        <taxon>Bacteria</taxon>
        <taxon>Bacillati</taxon>
        <taxon>Actinomycetota</taxon>
        <taxon>Actinomycetes</taxon>
        <taxon>Pseudonocardiales</taxon>
        <taxon>Pseudonocardiaceae</taxon>
        <taxon>Saccharothrix</taxon>
    </lineage>
</organism>
<name>A0ABP3EAI0_9PSEU</name>
<feature type="region of interest" description="Disordered" evidence="1">
    <location>
        <begin position="1"/>
        <end position="23"/>
    </location>
</feature>
<accession>A0ABP3EAI0</accession>
<reference evidence="3" key="1">
    <citation type="journal article" date="2019" name="Int. J. Syst. Evol. Microbiol.">
        <title>The Global Catalogue of Microorganisms (GCM) 10K type strain sequencing project: providing services to taxonomists for standard genome sequencing and annotation.</title>
        <authorList>
            <consortium name="The Broad Institute Genomics Platform"/>
            <consortium name="The Broad Institute Genome Sequencing Center for Infectious Disease"/>
            <person name="Wu L."/>
            <person name="Ma J."/>
        </authorList>
    </citation>
    <scope>NUCLEOTIDE SEQUENCE [LARGE SCALE GENOMIC DNA]</scope>
    <source>
        <strain evidence="3">JCM 3380</strain>
    </source>
</reference>
<keyword evidence="3" id="KW-1185">Reference proteome</keyword>
<proteinExistence type="predicted"/>